<dbReference type="InterPro" id="IPR044790">
    <property type="entry name" value="MD26C-like"/>
</dbReference>
<comment type="caution">
    <text evidence="2">The sequence shown here is derived from an EMBL/GenBank/DDBJ whole genome shotgun (WGS) entry which is preliminary data.</text>
</comment>
<reference evidence="2 3" key="1">
    <citation type="submission" date="2024-01" db="EMBL/GenBank/DDBJ databases">
        <title>A telomere-to-telomere, gap-free genome of sweet tea (Lithocarpus litseifolius).</title>
        <authorList>
            <person name="Zhou J."/>
        </authorList>
    </citation>
    <scope>NUCLEOTIDE SEQUENCE [LARGE SCALE GENOMIC DNA]</scope>
    <source>
        <strain evidence="2">Zhou-2022a</strain>
        <tissue evidence="2">Leaf</tissue>
    </source>
</reference>
<organism evidence="2 3">
    <name type="scientific">Lithocarpus litseifolius</name>
    <dbReference type="NCBI Taxonomy" id="425828"/>
    <lineage>
        <taxon>Eukaryota</taxon>
        <taxon>Viridiplantae</taxon>
        <taxon>Streptophyta</taxon>
        <taxon>Embryophyta</taxon>
        <taxon>Tracheophyta</taxon>
        <taxon>Spermatophyta</taxon>
        <taxon>Magnoliopsida</taxon>
        <taxon>eudicotyledons</taxon>
        <taxon>Gunneridae</taxon>
        <taxon>Pentapetalae</taxon>
        <taxon>rosids</taxon>
        <taxon>fabids</taxon>
        <taxon>Fagales</taxon>
        <taxon>Fagaceae</taxon>
        <taxon>Lithocarpus</taxon>
    </lineage>
</organism>
<proteinExistence type="predicted"/>
<accession>A0AAW2E2W7</accession>
<dbReference type="Proteomes" id="UP001459277">
    <property type="component" value="Unassembled WGS sequence"/>
</dbReference>
<evidence type="ECO:0000313" key="2">
    <source>
        <dbReference type="EMBL" id="KAL0017157.1"/>
    </source>
</evidence>
<name>A0AAW2E2W7_9ROSI</name>
<dbReference type="PANTHER" id="PTHR47210">
    <property type="entry name" value="MEDIATOR OF RNA POLYMERASE II TRANSCRIPTION SUBUNIT 26C-RELATED"/>
    <property type="match status" value="1"/>
</dbReference>
<feature type="compositionally biased region" description="Basic and acidic residues" evidence="1">
    <location>
        <begin position="210"/>
        <end position="224"/>
    </location>
</feature>
<dbReference type="EMBL" id="JAZDWU010000001">
    <property type="protein sequence ID" value="KAL0017157.1"/>
    <property type="molecule type" value="Genomic_DNA"/>
</dbReference>
<keyword evidence="3" id="KW-1185">Reference proteome</keyword>
<feature type="region of interest" description="Disordered" evidence="1">
    <location>
        <begin position="174"/>
        <end position="238"/>
    </location>
</feature>
<evidence type="ECO:0000256" key="1">
    <source>
        <dbReference type="SAM" id="MobiDB-lite"/>
    </source>
</evidence>
<evidence type="ECO:0000313" key="3">
    <source>
        <dbReference type="Proteomes" id="UP001459277"/>
    </source>
</evidence>
<protein>
    <recommendedName>
        <fullName evidence="4">TFIIS N-terminal domain-containing protein</fullName>
    </recommendedName>
</protein>
<sequence>MDLGDFLRRSSVDLWMLMEATITVASWDEYRSELKQRKESIVKLINKATMGPLLSPTKCHAAMVELVELYNDDDGDDHEYHDVLVKLDEHKNKILDIKERLGSLDHQESKASLVELLESIVDMIGEQVRRLKKPENERLLATRVLVGRWVGIVDEWLKLDETRNQVNVANHQVLNESSSEKQQPPPQPKQKLKLKLRPKKNEAEGAAPQNRERNAAPNEEKSVRESSPLPPKKRRGSE</sequence>
<dbReference type="PANTHER" id="PTHR47210:SF3">
    <property type="entry name" value="MEDIATOR OF RNA POLYMERASE II TRANSCRIPTION SUBUNIT 26C ISOFORM X1-RELATED"/>
    <property type="match status" value="1"/>
</dbReference>
<evidence type="ECO:0008006" key="4">
    <source>
        <dbReference type="Google" id="ProtNLM"/>
    </source>
</evidence>
<gene>
    <name evidence="2" type="ORF">SO802_004226</name>
</gene>
<dbReference type="AlphaFoldDB" id="A0AAW2E2W7"/>